<proteinExistence type="predicted"/>
<feature type="non-terminal residue" evidence="1">
    <location>
        <position position="102"/>
    </location>
</feature>
<organism evidence="1 2">
    <name type="scientific">Durusdinium trenchii</name>
    <dbReference type="NCBI Taxonomy" id="1381693"/>
    <lineage>
        <taxon>Eukaryota</taxon>
        <taxon>Sar</taxon>
        <taxon>Alveolata</taxon>
        <taxon>Dinophyceae</taxon>
        <taxon>Suessiales</taxon>
        <taxon>Symbiodiniaceae</taxon>
        <taxon>Durusdinium</taxon>
    </lineage>
</organism>
<protein>
    <recommendedName>
        <fullName evidence="3">Pre-mRNA-splicing factor 38</fullName>
    </recommendedName>
</protein>
<name>A0ABP0NXR3_9DINO</name>
<evidence type="ECO:0008006" key="3">
    <source>
        <dbReference type="Google" id="ProtNLM"/>
    </source>
</evidence>
<dbReference type="EMBL" id="CAXAMN010022191">
    <property type="protein sequence ID" value="CAK9067235.1"/>
    <property type="molecule type" value="Genomic_DNA"/>
</dbReference>
<gene>
    <name evidence="1" type="ORF">CCMP2556_LOCUS33037</name>
</gene>
<reference evidence="1 2" key="1">
    <citation type="submission" date="2024-02" db="EMBL/GenBank/DDBJ databases">
        <authorList>
            <person name="Chen Y."/>
            <person name="Shah S."/>
            <person name="Dougan E. K."/>
            <person name="Thang M."/>
            <person name="Chan C."/>
        </authorList>
    </citation>
    <scope>NUCLEOTIDE SEQUENCE [LARGE SCALE GENOMIC DNA]</scope>
</reference>
<dbReference type="Proteomes" id="UP001642484">
    <property type="component" value="Unassembled WGS sequence"/>
</dbReference>
<keyword evidence="2" id="KW-1185">Reference proteome</keyword>
<accession>A0ABP0NXR3</accession>
<evidence type="ECO:0000313" key="2">
    <source>
        <dbReference type="Proteomes" id="UP001642484"/>
    </source>
</evidence>
<comment type="caution">
    <text evidence="1">The sequence shown here is derived from an EMBL/GenBank/DDBJ whole genome shotgun (WGS) entry which is preliminary data.</text>
</comment>
<sequence>MVKFLPHESVANGSFNLGHNTVLPQIKVWEDHLGNTEEVLTLLVSRLESDYAALNPKMRRPYQSKDDGLQRCCCIYVALVKAFQAKVPVAYFESELPEIRRS</sequence>
<evidence type="ECO:0000313" key="1">
    <source>
        <dbReference type="EMBL" id="CAK9067235.1"/>
    </source>
</evidence>